<dbReference type="Proteomes" id="UP000628775">
    <property type="component" value="Unassembled WGS sequence"/>
</dbReference>
<feature type="chain" id="PRO_5038535067" evidence="2">
    <location>
        <begin position="20"/>
        <end position="295"/>
    </location>
</feature>
<organism evidence="3 4">
    <name type="scientific">Pullulanibacillus camelliae</name>
    <dbReference type="NCBI Taxonomy" id="1707096"/>
    <lineage>
        <taxon>Bacteria</taxon>
        <taxon>Bacillati</taxon>
        <taxon>Bacillota</taxon>
        <taxon>Bacilli</taxon>
        <taxon>Bacillales</taxon>
        <taxon>Sporolactobacillaceae</taxon>
        <taxon>Pullulanibacillus</taxon>
    </lineage>
</organism>
<proteinExistence type="predicted"/>
<protein>
    <submittedName>
        <fullName evidence="3">Lipoprotein</fullName>
    </submittedName>
</protein>
<reference evidence="3" key="2">
    <citation type="submission" date="2020-09" db="EMBL/GenBank/DDBJ databases">
        <authorList>
            <person name="Sun Q."/>
            <person name="Zhou Y."/>
        </authorList>
    </citation>
    <scope>NUCLEOTIDE SEQUENCE</scope>
    <source>
        <strain evidence="3">CGMCC 1.15371</strain>
    </source>
</reference>
<evidence type="ECO:0000256" key="1">
    <source>
        <dbReference type="SAM" id="MobiDB-lite"/>
    </source>
</evidence>
<keyword evidence="2" id="KW-0732">Signal</keyword>
<comment type="caution">
    <text evidence="3">The sequence shown here is derived from an EMBL/GenBank/DDBJ whole genome shotgun (WGS) entry which is preliminary data.</text>
</comment>
<evidence type="ECO:0000313" key="4">
    <source>
        <dbReference type="Proteomes" id="UP000628775"/>
    </source>
</evidence>
<reference evidence="3" key="1">
    <citation type="journal article" date="2014" name="Int. J. Syst. Evol. Microbiol.">
        <title>Complete genome sequence of Corynebacterium casei LMG S-19264T (=DSM 44701T), isolated from a smear-ripened cheese.</title>
        <authorList>
            <consortium name="US DOE Joint Genome Institute (JGI-PGF)"/>
            <person name="Walter F."/>
            <person name="Albersmeier A."/>
            <person name="Kalinowski J."/>
            <person name="Ruckert C."/>
        </authorList>
    </citation>
    <scope>NUCLEOTIDE SEQUENCE</scope>
    <source>
        <strain evidence="3">CGMCC 1.15371</strain>
    </source>
</reference>
<dbReference type="AlphaFoldDB" id="A0A8J2YF79"/>
<name>A0A8J2YF79_9BACL</name>
<dbReference type="EMBL" id="BMIR01000001">
    <property type="protein sequence ID" value="GGE28226.1"/>
    <property type="molecule type" value="Genomic_DNA"/>
</dbReference>
<keyword evidence="4" id="KW-1185">Reference proteome</keyword>
<feature type="compositionally biased region" description="Polar residues" evidence="1">
    <location>
        <begin position="69"/>
        <end position="86"/>
    </location>
</feature>
<evidence type="ECO:0000313" key="3">
    <source>
        <dbReference type="EMBL" id="GGE28226.1"/>
    </source>
</evidence>
<gene>
    <name evidence="3" type="ORF">GCM10011391_03440</name>
</gene>
<evidence type="ECO:0000256" key="2">
    <source>
        <dbReference type="SAM" id="SignalP"/>
    </source>
</evidence>
<feature type="region of interest" description="Disordered" evidence="1">
    <location>
        <begin position="26"/>
        <end position="86"/>
    </location>
</feature>
<feature type="compositionally biased region" description="Polar residues" evidence="1">
    <location>
        <begin position="27"/>
        <end position="48"/>
    </location>
</feature>
<accession>A0A8J2YF79</accession>
<keyword evidence="3" id="KW-0449">Lipoprotein</keyword>
<dbReference type="RefSeq" id="WP_188688202.1">
    <property type="nucleotide sequence ID" value="NZ_BMIR01000001.1"/>
</dbReference>
<feature type="signal peptide" evidence="2">
    <location>
        <begin position="1"/>
        <end position="19"/>
    </location>
</feature>
<sequence length="295" mass="32007">MKTYFILGISLLLTLIPLAGCGHSEAPHNNTPSGVQSDDDQSSTSKNNTDSHGDHSKSSSSEQSDKTSPNHTPSATQSSNNQAPTTTKEVINQVNAALSTQTPVFLPTHVPISKGNSLTAAAHSETWYYRVNFLKADQPSAINTLKPTGDNTIATVTGTEYDSAANAQSHIENYTKVKETNVDLGHGIKGESDAGAGHFYVMWNEGRWCLRIDSPNDPNYQMKQYSDAKGLAKDVVSYLEDHMLNPPKDIGVISISTWNNAPKTTIQWQNHKVNYEVTASDPFTALNVAVSMKAQ</sequence>